<dbReference type="InterPro" id="IPR004710">
    <property type="entry name" value="Bilac:Na_transpt"/>
</dbReference>
<protein>
    <submittedName>
        <fullName evidence="6">Transporter</fullName>
    </submittedName>
</protein>
<evidence type="ECO:0000256" key="3">
    <source>
        <dbReference type="ARBA" id="ARBA00022989"/>
    </source>
</evidence>
<comment type="subcellular location">
    <subcellularLocation>
        <location evidence="1">Membrane</location>
        <topology evidence="1">Multi-pass membrane protein</topology>
    </subcellularLocation>
</comment>
<keyword evidence="2 5" id="KW-0812">Transmembrane</keyword>
<evidence type="ECO:0000313" key="7">
    <source>
        <dbReference type="Proteomes" id="UP000464507"/>
    </source>
</evidence>
<keyword evidence="4 5" id="KW-0472">Membrane</keyword>
<dbReference type="OrthoDB" id="9806785at2"/>
<feature type="transmembrane region" description="Helical" evidence="5">
    <location>
        <begin position="188"/>
        <end position="212"/>
    </location>
</feature>
<feature type="transmembrane region" description="Helical" evidence="5">
    <location>
        <begin position="133"/>
        <end position="151"/>
    </location>
</feature>
<feature type="transmembrane region" description="Helical" evidence="5">
    <location>
        <begin position="90"/>
        <end position="113"/>
    </location>
</feature>
<gene>
    <name evidence="6" type="ORF">BHD05_12355</name>
</gene>
<dbReference type="AlphaFoldDB" id="A0A7L5AJU3"/>
<evidence type="ECO:0000256" key="4">
    <source>
        <dbReference type="ARBA" id="ARBA00023136"/>
    </source>
</evidence>
<name>A0A7L5AJU3_9MICO</name>
<evidence type="ECO:0000256" key="1">
    <source>
        <dbReference type="ARBA" id="ARBA00004141"/>
    </source>
</evidence>
<dbReference type="Pfam" id="PF01758">
    <property type="entry name" value="SBF"/>
    <property type="match status" value="1"/>
</dbReference>
<dbReference type="GO" id="GO:0016020">
    <property type="term" value="C:membrane"/>
    <property type="evidence" value="ECO:0007669"/>
    <property type="project" value="UniProtKB-SubCell"/>
</dbReference>
<feature type="transmembrane region" description="Helical" evidence="5">
    <location>
        <begin position="58"/>
        <end position="84"/>
    </location>
</feature>
<reference evidence="6 7" key="1">
    <citation type="submission" date="2016-09" db="EMBL/GenBank/DDBJ databases">
        <title>Complete genome sequence of microbes from the polar regions.</title>
        <authorList>
            <person name="Liao L."/>
            <person name="Chen B."/>
        </authorList>
    </citation>
    <scope>NUCLEOTIDE SEQUENCE [LARGE SCALE GENOMIC DNA]</scope>
    <source>
        <strain evidence="6 7">ZS314</strain>
    </source>
</reference>
<evidence type="ECO:0000313" key="6">
    <source>
        <dbReference type="EMBL" id="QHO70322.1"/>
    </source>
</evidence>
<evidence type="ECO:0000256" key="5">
    <source>
        <dbReference type="SAM" id="Phobius"/>
    </source>
</evidence>
<dbReference type="PANTHER" id="PTHR10361">
    <property type="entry name" value="SODIUM-BILE ACID COTRANSPORTER"/>
    <property type="match status" value="1"/>
</dbReference>
<keyword evidence="7" id="KW-1185">Reference proteome</keyword>
<feature type="transmembrane region" description="Helical" evidence="5">
    <location>
        <begin position="224"/>
        <end position="245"/>
    </location>
</feature>
<dbReference type="Proteomes" id="UP000464507">
    <property type="component" value="Chromosome"/>
</dbReference>
<dbReference type="EMBL" id="CP017146">
    <property type="protein sequence ID" value="QHO70322.1"/>
    <property type="molecule type" value="Genomic_DNA"/>
</dbReference>
<dbReference type="PANTHER" id="PTHR10361:SF28">
    <property type="entry name" value="P3 PROTEIN-RELATED"/>
    <property type="match status" value="1"/>
</dbReference>
<feature type="transmembrane region" description="Helical" evidence="5">
    <location>
        <begin position="28"/>
        <end position="46"/>
    </location>
</feature>
<dbReference type="KEGG" id="mant:BHD05_12355"/>
<organism evidence="6 7">
    <name type="scientific">Marisediminicola antarctica</name>
    <dbReference type="NCBI Taxonomy" id="674079"/>
    <lineage>
        <taxon>Bacteria</taxon>
        <taxon>Bacillati</taxon>
        <taxon>Actinomycetota</taxon>
        <taxon>Actinomycetes</taxon>
        <taxon>Micrococcales</taxon>
        <taxon>Microbacteriaceae</taxon>
        <taxon>Marisediminicola</taxon>
    </lineage>
</organism>
<dbReference type="InterPro" id="IPR038770">
    <property type="entry name" value="Na+/solute_symporter_sf"/>
</dbReference>
<accession>A0A7L5AJU3</accession>
<keyword evidence="3 5" id="KW-1133">Transmembrane helix</keyword>
<feature type="transmembrane region" description="Helical" evidence="5">
    <location>
        <begin position="284"/>
        <end position="309"/>
    </location>
</feature>
<sequence>MIGASLILLTQRSTTVNEQDVVTPFEQNLLVGLVFVIMFGLGAGLTPRDFRLAVRRPYGLIIGWVTQFGIMPLLAYVLVATVLFQLPREYAAPVALGALLMGCVPAGTTSNIFTYFSKGNLALSVMMTTNSTLWAILMTPLLLTFFGSLLFEAGSPLQIPITNIVVTLAILLVPVVLGMLLRRYSANVGAVMELMGGFFGLFFIVFLMATWVPRNWGLLTSTPWQTYVVAIGLGLFGIVIAYVISRAIRLHPMNARTIALEAGIQNGPLAIAIVLLTFAGNPDIGLILIVPALYSLFIVIVATFVTFVFRRANVAQEQKIPSLL</sequence>
<dbReference type="InterPro" id="IPR002657">
    <property type="entry name" value="BilAc:Na_symport/Acr3"/>
</dbReference>
<dbReference type="RefSeq" id="WP_161886707.1">
    <property type="nucleotide sequence ID" value="NZ_CP017146.1"/>
</dbReference>
<feature type="transmembrane region" description="Helical" evidence="5">
    <location>
        <begin position="157"/>
        <end position="181"/>
    </location>
</feature>
<evidence type="ECO:0000256" key="2">
    <source>
        <dbReference type="ARBA" id="ARBA00022692"/>
    </source>
</evidence>
<dbReference type="Gene3D" id="1.20.1530.20">
    <property type="match status" value="1"/>
</dbReference>
<feature type="transmembrane region" description="Helical" evidence="5">
    <location>
        <begin position="257"/>
        <end position="278"/>
    </location>
</feature>
<proteinExistence type="predicted"/>